<evidence type="ECO:0000259" key="1">
    <source>
        <dbReference type="Pfam" id="PF05368"/>
    </source>
</evidence>
<evidence type="ECO:0000313" key="2">
    <source>
        <dbReference type="EMBL" id="SPO62117.1"/>
    </source>
</evidence>
<name>A0AAQ1PAF0_9PSED</name>
<proteinExistence type="predicted"/>
<dbReference type="PANTHER" id="PTHR43162">
    <property type="match status" value="1"/>
</dbReference>
<dbReference type="RefSeq" id="WP_133971220.1">
    <property type="nucleotide sequence ID" value="NZ_OPYN01000164.1"/>
</dbReference>
<dbReference type="Pfam" id="PF05368">
    <property type="entry name" value="NmrA"/>
    <property type="match status" value="1"/>
</dbReference>
<dbReference type="InterPro" id="IPR008030">
    <property type="entry name" value="NmrA-like"/>
</dbReference>
<protein>
    <recommendedName>
        <fullName evidence="1">NmrA-like domain-containing protein</fullName>
    </recommendedName>
</protein>
<dbReference type="Gene3D" id="3.40.50.720">
    <property type="entry name" value="NAD(P)-binding Rossmann-like Domain"/>
    <property type="match status" value="1"/>
</dbReference>
<dbReference type="InterPro" id="IPR036291">
    <property type="entry name" value="NAD(P)-bd_dom_sf"/>
</dbReference>
<organism evidence="2 3">
    <name type="scientific">Pseudomonas inefficax</name>
    <dbReference type="NCBI Taxonomy" id="2078786"/>
    <lineage>
        <taxon>Bacteria</taxon>
        <taxon>Pseudomonadati</taxon>
        <taxon>Pseudomonadota</taxon>
        <taxon>Gammaproteobacteria</taxon>
        <taxon>Pseudomonadales</taxon>
        <taxon>Pseudomonadaceae</taxon>
        <taxon>Pseudomonas</taxon>
    </lineage>
</organism>
<accession>A0AAQ1PAF0</accession>
<feature type="domain" description="NmrA-like" evidence="1">
    <location>
        <begin position="15"/>
        <end position="305"/>
    </location>
</feature>
<reference evidence="2 3" key="1">
    <citation type="submission" date="2018-02" db="EMBL/GenBank/DDBJ databases">
        <authorList>
            <person name="Dubost A."/>
        </authorList>
    </citation>
    <scope>NUCLEOTIDE SEQUENCE [LARGE SCALE GENOMIC DNA]</scope>
    <source>
        <strain evidence="3">JV551A3</strain>
    </source>
</reference>
<evidence type="ECO:0000313" key="3">
    <source>
        <dbReference type="Proteomes" id="UP000294335"/>
    </source>
</evidence>
<dbReference type="Proteomes" id="UP000294335">
    <property type="component" value="Unassembled WGS sequence"/>
</dbReference>
<gene>
    <name evidence="2" type="ORF">JV551A3_V1_1640193</name>
</gene>
<dbReference type="AlphaFoldDB" id="A0AAQ1PAF0"/>
<dbReference type="PANTHER" id="PTHR43162:SF1">
    <property type="entry name" value="PRESTALK A DIFFERENTIATION PROTEIN A"/>
    <property type="match status" value="1"/>
</dbReference>
<dbReference type="EMBL" id="OPYN01000164">
    <property type="protein sequence ID" value="SPO62117.1"/>
    <property type="molecule type" value="Genomic_DNA"/>
</dbReference>
<dbReference type="Gene3D" id="3.90.25.10">
    <property type="entry name" value="UDP-galactose 4-epimerase, domain 1"/>
    <property type="match status" value="1"/>
</dbReference>
<comment type="caution">
    <text evidence="2">The sequence shown here is derived from an EMBL/GenBank/DDBJ whole genome shotgun (WGS) entry which is preliminary data.</text>
</comment>
<keyword evidence="3" id="KW-1185">Reference proteome</keyword>
<dbReference type="InterPro" id="IPR051604">
    <property type="entry name" value="Ergot_Alk_Oxidoreductase"/>
</dbReference>
<dbReference type="SUPFAM" id="SSF51735">
    <property type="entry name" value="NAD(P)-binding Rossmann-fold domains"/>
    <property type="match status" value="1"/>
</dbReference>
<sequence length="314" mass="35719">MTAFQQANNKPIPRSILIFGASDHIGGPLATFLGREAPSVHLRLASRHQDKVESLQAQFPLAEVVVADYTDLASLTRAVDGMEGIFVITPSRLDETLAMDNLVQACKASGTLVHMIRFMGQQPEANTRRIPPLFRQHHYGDCDIAIAKRILDHSGLPVTYVNSGATFMDNFMRLGLGTSVKRERTLVWPERLIPWIDPRDIVEVIGRLFLSDNHRHIGQFHTMNNGHDLKRFHEVADLLGEVIGESVAYDSSREGFFNTYAFMGEPTLNVIWDFFSYERDNEVVWALNDFVERTIGRKPTTLREWLIEHREICF</sequence>